<dbReference type="InterPro" id="IPR014284">
    <property type="entry name" value="RNA_pol_sigma-70_dom"/>
</dbReference>
<evidence type="ECO:0000256" key="3">
    <source>
        <dbReference type="ARBA" id="ARBA00023082"/>
    </source>
</evidence>
<feature type="domain" description="RNA polymerase sigma factor 70 region 4 type 2" evidence="8">
    <location>
        <begin position="101"/>
        <end position="153"/>
    </location>
</feature>
<evidence type="ECO:0000256" key="2">
    <source>
        <dbReference type="ARBA" id="ARBA00023015"/>
    </source>
</evidence>
<feature type="domain" description="RNA polymerase sigma-70 region 2" evidence="7">
    <location>
        <begin position="11"/>
        <end position="73"/>
    </location>
</feature>
<evidence type="ECO:0000313" key="10">
    <source>
        <dbReference type="Proteomes" id="UP001220395"/>
    </source>
</evidence>
<proteinExistence type="inferred from homology"/>
<organism evidence="9 10">
    <name type="scientific">Sphingomonas naphthae</name>
    <dbReference type="NCBI Taxonomy" id="1813468"/>
    <lineage>
        <taxon>Bacteria</taxon>
        <taxon>Pseudomonadati</taxon>
        <taxon>Pseudomonadota</taxon>
        <taxon>Alphaproteobacteria</taxon>
        <taxon>Sphingomonadales</taxon>
        <taxon>Sphingomonadaceae</taxon>
        <taxon>Sphingomonas</taxon>
    </lineage>
</organism>
<dbReference type="InterPro" id="IPR013325">
    <property type="entry name" value="RNA_pol_sigma_r2"/>
</dbReference>
<evidence type="ECO:0000256" key="4">
    <source>
        <dbReference type="ARBA" id="ARBA00023125"/>
    </source>
</evidence>
<evidence type="ECO:0000256" key="5">
    <source>
        <dbReference type="ARBA" id="ARBA00023163"/>
    </source>
</evidence>
<gene>
    <name evidence="9" type="ORF">PQ455_09425</name>
</gene>
<keyword evidence="4 6" id="KW-0238">DNA-binding</keyword>
<dbReference type="PANTHER" id="PTHR43133">
    <property type="entry name" value="RNA POLYMERASE ECF-TYPE SIGMA FACTO"/>
    <property type="match status" value="1"/>
</dbReference>
<keyword evidence="3 6" id="KW-0731">Sigma factor</keyword>
<evidence type="ECO:0000256" key="6">
    <source>
        <dbReference type="RuleBase" id="RU000716"/>
    </source>
</evidence>
<name>A0ABY7TJ08_9SPHN</name>
<evidence type="ECO:0000313" key="9">
    <source>
        <dbReference type="EMBL" id="WCT71874.1"/>
    </source>
</evidence>
<dbReference type="Gene3D" id="1.10.10.10">
    <property type="entry name" value="Winged helix-like DNA-binding domain superfamily/Winged helix DNA-binding domain"/>
    <property type="match status" value="1"/>
</dbReference>
<keyword evidence="5 6" id="KW-0804">Transcription</keyword>
<dbReference type="Proteomes" id="UP001220395">
    <property type="component" value="Chromosome"/>
</dbReference>
<dbReference type="InterPro" id="IPR000838">
    <property type="entry name" value="RNA_pol_sigma70_ECF_CS"/>
</dbReference>
<dbReference type="NCBIfam" id="TIGR02937">
    <property type="entry name" value="sigma70-ECF"/>
    <property type="match status" value="1"/>
</dbReference>
<keyword evidence="2 6" id="KW-0805">Transcription regulation</keyword>
<sequence length="173" mass="18997">MNDRASFDVSGHLPAMRRYARALTRDGVEADDLVQQALLKAIEGRGSFRPGGSLKSWLLAIVHNQFISARRRAAVETRHRNSLDGQDHVHDAGEEQRLYLQDVWRRFATLPEAQRAAIHLVAIEGLTYQEAADTLGLPIGTIMSRLSRARAALREPAAAADPALRLVGGRDAG</sequence>
<accession>A0ABY7TJ08</accession>
<dbReference type="Gene3D" id="1.10.1740.10">
    <property type="match status" value="1"/>
</dbReference>
<dbReference type="InterPro" id="IPR039425">
    <property type="entry name" value="RNA_pol_sigma-70-like"/>
</dbReference>
<dbReference type="EMBL" id="CP117411">
    <property type="protein sequence ID" value="WCT71874.1"/>
    <property type="molecule type" value="Genomic_DNA"/>
</dbReference>
<dbReference type="Pfam" id="PF04542">
    <property type="entry name" value="Sigma70_r2"/>
    <property type="match status" value="1"/>
</dbReference>
<dbReference type="Pfam" id="PF08281">
    <property type="entry name" value="Sigma70_r4_2"/>
    <property type="match status" value="1"/>
</dbReference>
<keyword evidence="10" id="KW-1185">Reference proteome</keyword>
<dbReference type="InterPro" id="IPR007627">
    <property type="entry name" value="RNA_pol_sigma70_r2"/>
</dbReference>
<comment type="similarity">
    <text evidence="1 6">Belongs to the sigma-70 factor family. ECF subfamily.</text>
</comment>
<dbReference type="CDD" id="cd06171">
    <property type="entry name" value="Sigma70_r4"/>
    <property type="match status" value="1"/>
</dbReference>
<dbReference type="InterPro" id="IPR013324">
    <property type="entry name" value="RNA_pol_sigma_r3/r4-like"/>
</dbReference>
<dbReference type="InterPro" id="IPR036388">
    <property type="entry name" value="WH-like_DNA-bd_sf"/>
</dbReference>
<dbReference type="RefSeq" id="WP_273685821.1">
    <property type="nucleotide sequence ID" value="NZ_CP117411.1"/>
</dbReference>
<protein>
    <recommendedName>
        <fullName evidence="6">RNA polymerase sigma factor</fullName>
    </recommendedName>
</protein>
<reference evidence="9 10" key="1">
    <citation type="submission" date="2023-02" db="EMBL/GenBank/DDBJ databases">
        <title>Genome sequence of Sphingomonas naphthae.</title>
        <authorList>
            <person name="Kim S."/>
            <person name="Heo J."/>
            <person name="Kwon S.-W."/>
        </authorList>
    </citation>
    <scope>NUCLEOTIDE SEQUENCE [LARGE SCALE GENOMIC DNA]</scope>
    <source>
        <strain evidence="9 10">KACC 18716</strain>
    </source>
</reference>
<dbReference type="PANTHER" id="PTHR43133:SF25">
    <property type="entry name" value="RNA POLYMERASE SIGMA FACTOR RFAY-RELATED"/>
    <property type="match status" value="1"/>
</dbReference>
<dbReference type="PROSITE" id="PS01063">
    <property type="entry name" value="SIGMA70_ECF"/>
    <property type="match status" value="1"/>
</dbReference>
<dbReference type="NCBIfam" id="NF009164">
    <property type="entry name" value="PRK12511.1"/>
    <property type="match status" value="1"/>
</dbReference>
<dbReference type="SUPFAM" id="SSF88659">
    <property type="entry name" value="Sigma3 and sigma4 domains of RNA polymerase sigma factors"/>
    <property type="match status" value="1"/>
</dbReference>
<evidence type="ECO:0000256" key="1">
    <source>
        <dbReference type="ARBA" id="ARBA00010641"/>
    </source>
</evidence>
<evidence type="ECO:0000259" key="7">
    <source>
        <dbReference type="Pfam" id="PF04542"/>
    </source>
</evidence>
<evidence type="ECO:0000259" key="8">
    <source>
        <dbReference type="Pfam" id="PF08281"/>
    </source>
</evidence>
<dbReference type="SUPFAM" id="SSF88946">
    <property type="entry name" value="Sigma2 domain of RNA polymerase sigma factors"/>
    <property type="match status" value="1"/>
</dbReference>
<dbReference type="InterPro" id="IPR013249">
    <property type="entry name" value="RNA_pol_sigma70_r4_t2"/>
</dbReference>